<dbReference type="Proteomes" id="UP000748531">
    <property type="component" value="Unassembled WGS sequence"/>
</dbReference>
<dbReference type="SUPFAM" id="SSF52540">
    <property type="entry name" value="P-loop containing nucleoside triphosphate hydrolases"/>
    <property type="match status" value="1"/>
</dbReference>
<dbReference type="InterPro" id="IPR007502">
    <property type="entry name" value="Helicase-assoc_dom"/>
</dbReference>
<feature type="non-terminal residue" evidence="10">
    <location>
        <position position="1"/>
    </location>
</feature>
<feature type="compositionally biased region" description="Polar residues" evidence="7">
    <location>
        <begin position="1019"/>
        <end position="1038"/>
    </location>
</feature>
<gene>
    <name evidence="10" type="ORF">PHET_03130</name>
</gene>
<dbReference type="SMART" id="SM00487">
    <property type="entry name" value="DEXDc"/>
    <property type="match status" value="1"/>
</dbReference>
<dbReference type="GO" id="GO:0016787">
    <property type="term" value="F:hydrolase activity"/>
    <property type="evidence" value="ECO:0007669"/>
    <property type="project" value="UniProtKB-KW"/>
</dbReference>
<feature type="region of interest" description="Disordered" evidence="7">
    <location>
        <begin position="1006"/>
        <end position="1038"/>
    </location>
</feature>
<dbReference type="Pfam" id="PF26026">
    <property type="entry name" value="RNA_hel_CTD"/>
    <property type="match status" value="1"/>
</dbReference>
<dbReference type="Gene3D" id="3.40.50.300">
    <property type="entry name" value="P-loop containing nucleotide triphosphate hydrolases"/>
    <property type="match status" value="2"/>
</dbReference>
<keyword evidence="11" id="KW-1185">Reference proteome</keyword>
<dbReference type="InterPro" id="IPR002464">
    <property type="entry name" value="DNA/RNA_helicase_DEAH_CS"/>
</dbReference>
<dbReference type="PROSITE" id="PS51194">
    <property type="entry name" value="HELICASE_CTER"/>
    <property type="match status" value="1"/>
</dbReference>
<reference evidence="10" key="1">
    <citation type="submission" date="2019-05" db="EMBL/GenBank/DDBJ databases">
        <title>Annotation for the trematode Paragonimus heterotremus.</title>
        <authorList>
            <person name="Choi Y.-J."/>
        </authorList>
    </citation>
    <scope>NUCLEOTIDE SEQUENCE</scope>
    <source>
        <strain evidence="10">LC</strain>
    </source>
</reference>
<keyword evidence="3" id="KW-0378">Hydrolase</keyword>
<evidence type="ECO:0000256" key="5">
    <source>
        <dbReference type="ARBA" id="ARBA00022840"/>
    </source>
</evidence>
<evidence type="ECO:0000259" key="9">
    <source>
        <dbReference type="PROSITE" id="PS51194"/>
    </source>
</evidence>
<dbReference type="InterPro" id="IPR027417">
    <property type="entry name" value="P-loop_NTPase"/>
</dbReference>
<evidence type="ECO:0000256" key="4">
    <source>
        <dbReference type="ARBA" id="ARBA00022806"/>
    </source>
</evidence>
<evidence type="ECO:0000313" key="11">
    <source>
        <dbReference type="Proteomes" id="UP000748531"/>
    </source>
</evidence>
<dbReference type="EMBL" id="LUCH01001541">
    <property type="protein sequence ID" value="KAF5402895.1"/>
    <property type="molecule type" value="Genomic_DNA"/>
</dbReference>
<dbReference type="Pfam" id="PF00271">
    <property type="entry name" value="Helicase_C"/>
    <property type="match status" value="1"/>
</dbReference>
<feature type="domain" description="Helicase ATP-binding" evidence="8">
    <location>
        <begin position="134"/>
        <end position="303"/>
    </location>
</feature>
<dbReference type="Pfam" id="PF21010">
    <property type="entry name" value="HA2_C"/>
    <property type="match status" value="1"/>
</dbReference>
<dbReference type="GO" id="GO:0003724">
    <property type="term" value="F:RNA helicase activity"/>
    <property type="evidence" value="ECO:0007669"/>
    <property type="project" value="UniProtKB-EC"/>
</dbReference>
<evidence type="ECO:0000256" key="2">
    <source>
        <dbReference type="ARBA" id="ARBA00022741"/>
    </source>
</evidence>
<organism evidence="10 11">
    <name type="scientific">Paragonimus heterotremus</name>
    <dbReference type="NCBI Taxonomy" id="100268"/>
    <lineage>
        <taxon>Eukaryota</taxon>
        <taxon>Metazoa</taxon>
        <taxon>Spiralia</taxon>
        <taxon>Lophotrochozoa</taxon>
        <taxon>Platyhelminthes</taxon>
        <taxon>Trematoda</taxon>
        <taxon>Digenea</taxon>
        <taxon>Plagiorchiida</taxon>
        <taxon>Troglotremata</taxon>
        <taxon>Troglotrematidae</taxon>
        <taxon>Paragonimus</taxon>
    </lineage>
</organism>
<dbReference type="SMART" id="SM00490">
    <property type="entry name" value="HELICc"/>
    <property type="match status" value="1"/>
</dbReference>
<dbReference type="InterPro" id="IPR059023">
    <property type="entry name" value="RNA_hel_CTD"/>
</dbReference>
<keyword evidence="2" id="KW-0547">Nucleotide-binding</keyword>
<dbReference type="EC" id="3.6.4.13" evidence="1"/>
<name>A0A8J4WSN7_9TREM</name>
<keyword evidence="5" id="KW-0067">ATP-binding</keyword>
<evidence type="ECO:0000256" key="3">
    <source>
        <dbReference type="ARBA" id="ARBA00022801"/>
    </source>
</evidence>
<dbReference type="PROSITE" id="PS00690">
    <property type="entry name" value="DEAH_ATP_HELICASE"/>
    <property type="match status" value="1"/>
</dbReference>
<evidence type="ECO:0000256" key="7">
    <source>
        <dbReference type="SAM" id="MobiDB-lite"/>
    </source>
</evidence>
<comment type="caution">
    <text evidence="10">The sequence shown here is derived from an EMBL/GenBank/DDBJ whole genome shotgun (WGS) entry which is preliminary data.</text>
</comment>
<dbReference type="PANTHER" id="PTHR18934:SF237">
    <property type="entry name" value="ATP-DEPENDENT DNA_RNA HELICASE DHX36"/>
    <property type="match status" value="1"/>
</dbReference>
<dbReference type="GO" id="GO:0005737">
    <property type="term" value="C:cytoplasm"/>
    <property type="evidence" value="ECO:0007669"/>
    <property type="project" value="TreeGrafter"/>
</dbReference>
<dbReference type="InterPro" id="IPR001650">
    <property type="entry name" value="Helicase_C-like"/>
</dbReference>
<dbReference type="CDD" id="cd18791">
    <property type="entry name" value="SF2_C_RHA"/>
    <property type="match status" value="1"/>
</dbReference>
<dbReference type="CDD" id="cd17917">
    <property type="entry name" value="DEXHc_RHA-like"/>
    <property type="match status" value="1"/>
</dbReference>
<dbReference type="OrthoDB" id="5600252at2759"/>
<proteinExistence type="predicted"/>
<dbReference type="PROSITE" id="PS51192">
    <property type="entry name" value="HELICASE_ATP_BIND_1"/>
    <property type="match status" value="1"/>
</dbReference>
<protein>
    <recommendedName>
        <fullName evidence="1">RNA helicase</fullName>
        <ecNumber evidence="1">3.6.4.13</ecNumber>
    </recommendedName>
</protein>
<dbReference type="GO" id="GO:0003678">
    <property type="term" value="F:DNA helicase activity"/>
    <property type="evidence" value="ECO:0007669"/>
    <property type="project" value="TreeGrafter"/>
</dbReference>
<evidence type="ECO:0000256" key="1">
    <source>
        <dbReference type="ARBA" id="ARBA00012552"/>
    </source>
</evidence>
<accession>A0A8J4WSN7</accession>
<dbReference type="GO" id="GO:0005634">
    <property type="term" value="C:nucleus"/>
    <property type="evidence" value="ECO:0007669"/>
    <property type="project" value="TreeGrafter"/>
</dbReference>
<dbReference type="PANTHER" id="PTHR18934">
    <property type="entry name" value="ATP-DEPENDENT RNA HELICASE"/>
    <property type="match status" value="1"/>
</dbReference>
<dbReference type="GO" id="GO:0002151">
    <property type="term" value="F:G-quadruplex RNA binding"/>
    <property type="evidence" value="ECO:0007669"/>
    <property type="project" value="TreeGrafter"/>
</dbReference>
<dbReference type="GO" id="GO:0051880">
    <property type="term" value="F:G-quadruplex DNA binding"/>
    <property type="evidence" value="ECO:0007669"/>
    <property type="project" value="TreeGrafter"/>
</dbReference>
<evidence type="ECO:0000256" key="6">
    <source>
        <dbReference type="ARBA" id="ARBA00047984"/>
    </source>
</evidence>
<evidence type="ECO:0000259" key="8">
    <source>
        <dbReference type="PROSITE" id="PS51192"/>
    </source>
</evidence>
<dbReference type="Pfam" id="PF00270">
    <property type="entry name" value="DEAD"/>
    <property type="match status" value="1"/>
</dbReference>
<dbReference type="InterPro" id="IPR011545">
    <property type="entry name" value="DEAD/DEAH_box_helicase_dom"/>
</dbReference>
<sequence>VVTLDTTGINVAHIRDVIALSKKAGLGLQPSTSDEVSFLSSTSLNEDLEEFREATTHDLESHADKGDEIRTYLLDHLSTNFDPTVPLKKLLVRRVELDAEMQQELQSKQLSCSYTHMLKTRSKLPAFDLRNDITNTVKNNQVLVISGETGCGKTTQVPQFLLESEVSRGNGSVTRIVVTQPRRISAISVAERVAAERGESIGNSIGYQVQLERRYPRRIPGSIMYVTTGMLLQWLHSDPLLENISHVIVDEVHEREFLGDFLLTVLRNIAKLRPELRIILMSATLNADEISAYFNNCPKLHIPGRLFPVQTFFLEDVLRMTCFWLPDAAIAAMAREQKSYLTRRYIGEGLSKSDARKATNERNNEFHKWLVEQKDQSPNGLKILRTVDVDAYPMSDLIVHLTNYILQTSDHGSILIFVPGIAAIRETIKQMRANNPYLFGESSNLVRIYPLHSQLAVSKQRGLFDPPPPGQRKVIVATNIAETSITIEDVVYVIDCGRIKVTNYDASSNTNSLAPMLVSRANAAQRRGRAGRVRLGFCYHLFSKFVYDNVMPEFLLPEMLRMRLEDVILRIKLLQLGPVSEFLANCMSPPDQKAVERTLHFLHEIQALNLSDGTSGKDHEHLSRQKKKLTARQLRKQRKQMARNATKNANIIVISDDDDGGGNDANFQPEPLPSKNSYIGLPGDNAPLSPLGEHLARLPMNPQLAKLLILGALFGCLEPALAVASCLNYRDPFEIPLDKQISAAKSRLGLSQNTLSDHWVYVTVVQNFRQLTSAVERYRFCDEYFIRENVVSEIIRLMGDYARLLHEHRYIATPSPTDPGANINMNNFPLFRAILCGALFPNILNLVPQLKDGRVCRPKIHARPSEGDISINPKSVNGNVWPADPVWMVYFTKTRMDNSTCSTVLDTTIIPLRPVLFFSGSIQSNLIDSTVFTVDNWIKVQANPVLFRLIRDLRACLDDILESKFRCPSVTNWDPSSTEGRVLHTVVNLLANELVPTVQTQRYPWEPKAFERPSGGDDVQSSQSKFTASHLNNQKQDV</sequence>
<dbReference type="Gene3D" id="1.20.120.1080">
    <property type="match status" value="1"/>
</dbReference>
<keyword evidence="4 10" id="KW-0347">Helicase</keyword>
<dbReference type="FunFam" id="3.40.50.300:FF:000500">
    <property type="entry name" value="ATP-dependent RNA helicase DHX29"/>
    <property type="match status" value="1"/>
</dbReference>
<comment type="catalytic activity">
    <reaction evidence="6">
        <text>ATP + H2O = ADP + phosphate + H(+)</text>
        <dbReference type="Rhea" id="RHEA:13065"/>
        <dbReference type="ChEBI" id="CHEBI:15377"/>
        <dbReference type="ChEBI" id="CHEBI:15378"/>
        <dbReference type="ChEBI" id="CHEBI:30616"/>
        <dbReference type="ChEBI" id="CHEBI:43474"/>
        <dbReference type="ChEBI" id="CHEBI:456216"/>
        <dbReference type="EC" id="3.6.4.13"/>
    </reaction>
</comment>
<dbReference type="AlphaFoldDB" id="A0A8J4WSN7"/>
<dbReference type="InterPro" id="IPR014001">
    <property type="entry name" value="Helicase_ATP-bd"/>
</dbReference>
<evidence type="ECO:0000313" key="10">
    <source>
        <dbReference type="EMBL" id="KAF5402895.1"/>
    </source>
</evidence>
<dbReference type="GO" id="GO:0005524">
    <property type="term" value="F:ATP binding"/>
    <property type="evidence" value="ECO:0007669"/>
    <property type="project" value="UniProtKB-KW"/>
</dbReference>
<dbReference type="SMART" id="SM00847">
    <property type="entry name" value="HA2"/>
    <property type="match status" value="1"/>
</dbReference>
<feature type="domain" description="Helicase C-terminal" evidence="9">
    <location>
        <begin position="400"/>
        <end position="575"/>
    </location>
</feature>